<feature type="non-terminal residue" evidence="1">
    <location>
        <position position="21"/>
    </location>
</feature>
<dbReference type="Proteomes" id="UP000593575">
    <property type="component" value="Unassembled WGS sequence"/>
</dbReference>
<gene>
    <name evidence="1" type="ORF">Goarm_005771</name>
</gene>
<accession>A0A7J9KDU4</accession>
<reference evidence="1 2" key="1">
    <citation type="journal article" date="2019" name="Genome Biol. Evol.">
        <title>Insights into the evolution of the New World diploid cottons (Gossypium, subgenus Houzingenia) based on genome sequencing.</title>
        <authorList>
            <person name="Grover C.E."/>
            <person name="Arick M.A. 2nd"/>
            <person name="Thrash A."/>
            <person name="Conover J.L."/>
            <person name="Sanders W.S."/>
            <person name="Peterson D.G."/>
            <person name="Frelichowski J.E."/>
            <person name="Scheffler J.A."/>
            <person name="Scheffler B.E."/>
            <person name="Wendel J.F."/>
        </authorList>
    </citation>
    <scope>NUCLEOTIDE SEQUENCE [LARGE SCALE GENOMIC DNA]</scope>
    <source>
        <strain evidence="1">6</strain>
        <tissue evidence="1">Leaf</tissue>
    </source>
</reference>
<organism evidence="1 2">
    <name type="scientific">Gossypium armourianum</name>
    <dbReference type="NCBI Taxonomy" id="34283"/>
    <lineage>
        <taxon>Eukaryota</taxon>
        <taxon>Viridiplantae</taxon>
        <taxon>Streptophyta</taxon>
        <taxon>Embryophyta</taxon>
        <taxon>Tracheophyta</taxon>
        <taxon>Spermatophyta</taxon>
        <taxon>Magnoliopsida</taxon>
        <taxon>eudicotyledons</taxon>
        <taxon>Gunneridae</taxon>
        <taxon>Pentapetalae</taxon>
        <taxon>rosids</taxon>
        <taxon>malvids</taxon>
        <taxon>Malvales</taxon>
        <taxon>Malvaceae</taxon>
        <taxon>Malvoideae</taxon>
        <taxon>Gossypium</taxon>
    </lineage>
</organism>
<name>A0A7J9KDU4_9ROSI</name>
<dbReference type="EMBL" id="JABFAE010051076">
    <property type="protein sequence ID" value="MBA0844600.1"/>
    <property type="molecule type" value="Genomic_DNA"/>
</dbReference>
<evidence type="ECO:0000313" key="2">
    <source>
        <dbReference type="Proteomes" id="UP000593575"/>
    </source>
</evidence>
<dbReference type="AlphaFoldDB" id="A0A7J9KDU4"/>
<comment type="caution">
    <text evidence="1">The sequence shown here is derived from an EMBL/GenBank/DDBJ whole genome shotgun (WGS) entry which is preliminary data.</text>
</comment>
<keyword evidence="2" id="KW-1185">Reference proteome</keyword>
<protein>
    <submittedName>
        <fullName evidence="1">Uncharacterized protein</fullName>
    </submittedName>
</protein>
<evidence type="ECO:0000313" key="1">
    <source>
        <dbReference type="EMBL" id="MBA0844600.1"/>
    </source>
</evidence>
<sequence length="21" mass="2388">MMLIFQVQLLVLCTGHVIELS</sequence>
<proteinExistence type="predicted"/>